<dbReference type="eggNOG" id="ENOG50330XF">
    <property type="taxonomic scope" value="Bacteria"/>
</dbReference>
<keyword evidence="4" id="KW-0143">Chaperone</keyword>
<evidence type="ECO:0000256" key="5">
    <source>
        <dbReference type="ARBA" id="ARBA00093765"/>
    </source>
</evidence>
<reference evidence="10" key="2">
    <citation type="submission" date="2014-05" db="EMBL/GenBank/DDBJ databases">
        <title>Draft genome sequence of Virgibacillus massiliensis Vm-5.</title>
        <authorList>
            <person name="Khelaifia S."/>
            <person name="Croce O."/>
            <person name="Lagier J.C."/>
            <person name="Raoult D."/>
        </authorList>
    </citation>
    <scope>NUCLEOTIDE SEQUENCE [LARGE SCALE GENOMIC DNA]</scope>
    <source>
        <strain evidence="10">Vm-5</strain>
    </source>
</reference>
<protein>
    <recommendedName>
        <fullName evidence="7">Flagellar protein FliT</fullName>
    </recommendedName>
</protein>
<evidence type="ECO:0000256" key="3">
    <source>
        <dbReference type="ARBA" id="ARBA00022795"/>
    </source>
</evidence>
<proteinExistence type="inferred from homology"/>
<keyword evidence="3" id="KW-1005">Bacterial flagellum biogenesis</keyword>
<keyword evidence="9" id="KW-0966">Cell projection</keyword>
<keyword evidence="10" id="KW-1185">Reference proteome</keyword>
<evidence type="ECO:0000256" key="6">
    <source>
        <dbReference type="ARBA" id="ARBA00093785"/>
    </source>
</evidence>
<dbReference type="EMBL" id="CCDP010000001">
    <property type="protein sequence ID" value="CDQ39009.1"/>
    <property type="molecule type" value="Genomic_DNA"/>
</dbReference>
<comment type="caution">
    <text evidence="9">The sequence shown here is derived from an EMBL/GenBank/DDBJ whole genome shotgun (WGS) entry which is preliminary data.</text>
</comment>
<reference evidence="9 10" key="1">
    <citation type="submission" date="2014-03" db="EMBL/GenBank/DDBJ databases">
        <authorList>
            <person name="Urmite Genomes U."/>
        </authorList>
    </citation>
    <scope>NUCLEOTIDE SEQUENCE [LARGE SCALE GENOMIC DNA]</scope>
    <source>
        <strain evidence="9 10">Vm-5</strain>
    </source>
</reference>
<dbReference type="InterPro" id="IPR008622">
    <property type="entry name" value="FliT"/>
</dbReference>
<evidence type="ECO:0000313" key="10">
    <source>
        <dbReference type="Proteomes" id="UP000028875"/>
    </source>
</evidence>
<accession>A0A024Q970</accession>
<evidence type="ECO:0000256" key="2">
    <source>
        <dbReference type="ARBA" id="ARBA00022490"/>
    </source>
</evidence>
<feature type="region of interest" description="Disordered" evidence="8">
    <location>
        <begin position="89"/>
        <end position="117"/>
    </location>
</feature>
<name>A0A024Q970_9BACI</name>
<dbReference type="OrthoDB" id="2353131at2"/>
<evidence type="ECO:0000256" key="1">
    <source>
        <dbReference type="ARBA" id="ARBA00004514"/>
    </source>
</evidence>
<comment type="subcellular location">
    <subcellularLocation>
        <location evidence="1">Cytoplasm</location>
        <location evidence="1">Cytosol</location>
    </subcellularLocation>
</comment>
<gene>
    <name evidence="9" type="ORF">BN990_01290</name>
</gene>
<evidence type="ECO:0000256" key="8">
    <source>
        <dbReference type="SAM" id="MobiDB-lite"/>
    </source>
</evidence>
<dbReference type="RefSeq" id="WP_021289101.1">
    <property type="nucleotide sequence ID" value="NZ_BNER01000003.1"/>
</dbReference>
<keyword evidence="2" id="KW-0963">Cytoplasm</keyword>
<evidence type="ECO:0000313" key="9">
    <source>
        <dbReference type="EMBL" id="CDQ39009.1"/>
    </source>
</evidence>
<sequence length="117" mass="13931">MNRLTTLYQITLELKEVLDNSSEYKQRESLISRVNTLIEQRGKEMEQIVPPFSDEENRMGKAIVALHQPIETLMHQLFNELKSEMRQVKKQKKSNRQYKNPYAQMQSIDGMFLDRKK</sequence>
<keyword evidence="9" id="KW-0282">Flagellum</keyword>
<evidence type="ECO:0000256" key="7">
    <source>
        <dbReference type="ARBA" id="ARBA00093797"/>
    </source>
</evidence>
<keyword evidence="9" id="KW-0969">Cilium</keyword>
<organism evidence="9 10">
    <name type="scientific">Virgibacillus massiliensis</name>
    <dbReference type="NCBI Taxonomy" id="1462526"/>
    <lineage>
        <taxon>Bacteria</taxon>
        <taxon>Bacillati</taxon>
        <taxon>Bacillota</taxon>
        <taxon>Bacilli</taxon>
        <taxon>Bacillales</taxon>
        <taxon>Bacillaceae</taxon>
        <taxon>Virgibacillus</taxon>
    </lineage>
</organism>
<dbReference type="AlphaFoldDB" id="A0A024Q970"/>
<comment type="function">
    <text evidence="5">May act as an export chaperone for the filament capping protein FliD.</text>
</comment>
<dbReference type="Proteomes" id="UP000028875">
    <property type="component" value="Unassembled WGS sequence"/>
</dbReference>
<dbReference type="STRING" id="1462526.BN990_01290"/>
<dbReference type="Pfam" id="PF05400">
    <property type="entry name" value="FliT"/>
    <property type="match status" value="1"/>
</dbReference>
<comment type="similarity">
    <text evidence="6">Belongs to the bacillales FliT family.</text>
</comment>
<evidence type="ECO:0000256" key="4">
    <source>
        <dbReference type="ARBA" id="ARBA00023186"/>
    </source>
</evidence>